<dbReference type="RefSeq" id="WP_132539313.1">
    <property type="nucleotide sequence ID" value="NZ_SLWY01000004.1"/>
</dbReference>
<dbReference type="Pfam" id="PF03572">
    <property type="entry name" value="Peptidase_S41"/>
    <property type="match status" value="1"/>
</dbReference>
<dbReference type="GO" id="GO:0004175">
    <property type="term" value="F:endopeptidase activity"/>
    <property type="evidence" value="ECO:0007669"/>
    <property type="project" value="TreeGrafter"/>
</dbReference>
<dbReference type="Pfam" id="PF17820">
    <property type="entry name" value="PDZ_6"/>
    <property type="match status" value="1"/>
</dbReference>
<keyword evidence="7" id="KW-0732">Signal</keyword>
<dbReference type="Gene3D" id="2.30.42.10">
    <property type="match status" value="1"/>
</dbReference>
<feature type="signal peptide" evidence="7">
    <location>
        <begin position="1"/>
        <end position="26"/>
    </location>
</feature>
<evidence type="ECO:0000256" key="1">
    <source>
        <dbReference type="ARBA" id="ARBA00009179"/>
    </source>
</evidence>
<dbReference type="FunFam" id="2.30.42.10:FF:000063">
    <property type="entry name" value="Peptidase, S41 family"/>
    <property type="match status" value="1"/>
</dbReference>
<keyword evidence="2 5" id="KW-0645">Protease</keyword>
<dbReference type="Gene3D" id="3.30.750.44">
    <property type="match status" value="1"/>
</dbReference>
<dbReference type="InterPro" id="IPR041489">
    <property type="entry name" value="PDZ_6"/>
</dbReference>
<feature type="chain" id="PRO_5020719113" evidence="7">
    <location>
        <begin position="27"/>
        <end position="430"/>
    </location>
</feature>
<evidence type="ECO:0000256" key="7">
    <source>
        <dbReference type="SAM" id="SignalP"/>
    </source>
</evidence>
<comment type="caution">
    <text evidence="9">The sequence shown here is derived from an EMBL/GenBank/DDBJ whole genome shotgun (WGS) entry which is preliminary data.</text>
</comment>
<dbReference type="OrthoDB" id="9812068at2"/>
<comment type="similarity">
    <text evidence="1 5">Belongs to the peptidase S41A family.</text>
</comment>
<dbReference type="AlphaFoldDB" id="A0A4R2LDS6"/>
<dbReference type="SMART" id="SM00245">
    <property type="entry name" value="TSPc"/>
    <property type="match status" value="1"/>
</dbReference>
<evidence type="ECO:0000256" key="4">
    <source>
        <dbReference type="ARBA" id="ARBA00022825"/>
    </source>
</evidence>
<dbReference type="SMART" id="SM00228">
    <property type="entry name" value="PDZ"/>
    <property type="match status" value="1"/>
</dbReference>
<protein>
    <submittedName>
        <fullName evidence="9">Carboxyl-terminal processing protease</fullName>
    </submittedName>
</protein>
<dbReference type="GO" id="GO:0008236">
    <property type="term" value="F:serine-type peptidase activity"/>
    <property type="evidence" value="ECO:0007669"/>
    <property type="project" value="UniProtKB-KW"/>
</dbReference>
<dbReference type="PROSITE" id="PS50106">
    <property type="entry name" value="PDZ"/>
    <property type="match status" value="1"/>
</dbReference>
<dbReference type="InterPro" id="IPR029045">
    <property type="entry name" value="ClpP/crotonase-like_dom_sf"/>
</dbReference>
<dbReference type="CDD" id="cd07560">
    <property type="entry name" value="Peptidase_S41_CPP"/>
    <property type="match status" value="1"/>
</dbReference>
<dbReference type="FunFam" id="3.90.226.10:FF:000029">
    <property type="entry name" value="Peptidase, S41 family"/>
    <property type="match status" value="1"/>
</dbReference>
<name>A0A4R2LDS6_9GAMM</name>
<sequence length="430" mass="45484">MSLKIRPALALGIALALGLGAGHALADDPPPALPLDELRTFAEVLERVKRDYVEPVDDRQLLEAAVKGMLNGLDPHSAFLDKEAYREMQVGTTGEFGGLGIEIGQEDGFVRVIAPIDDTPAARAGILAGDLIIRINDTPTKGMSLTEAVKLMRGPAGSPIKLNIVRSGQDKPIEITLERDIIQVKSVKSRMLEPGFGYVRITQFQTRTAPNLREALDKLRQEAGGTLKGLVLDLRNNPGGVLSGAVEVSDAFLDGGLVVYTEGRDPDSRQNFNANPGDLLGGAPLVVMVNGGSASASEIVAGALQDHRRALIVGERTFGKGSVQTIMPLVDGTALKITTARYFTPRGRSIQAEGITPDILIDALRVTELEVTERLKEADLAGHLGNPNGGGGRPAAPKTDAGATPLAKSDYPLNEALNLLKGLALMRPAS</sequence>
<evidence type="ECO:0000256" key="5">
    <source>
        <dbReference type="RuleBase" id="RU004404"/>
    </source>
</evidence>
<dbReference type="EMBL" id="SLWY01000004">
    <property type="protein sequence ID" value="TCO82762.1"/>
    <property type="molecule type" value="Genomic_DNA"/>
</dbReference>
<keyword evidence="3 5" id="KW-0378">Hydrolase</keyword>
<dbReference type="PANTHER" id="PTHR32060:SF30">
    <property type="entry name" value="CARBOXY-TERMINAL PROCESSING PROTEASE CTPA"/>
    <property type="match status" value="1"/>
</dbReference>
<keyword evidence="10" id="KW-1185">Reference proteome</keyword>
<feature type="region of interest" description="Disordered" evidence="6">
    <location>
        <begin position="380"/>
        <end position="407"/>
    </location>
</feature>
<dbReference type="SUPFAM" id="SSF52096">
    <property type="entry name" value="ClpP/crotonase"/>
    <property type="match status" value="1"/>
</dbReference>
<feature type="domain" description="PDZ" evidence="8">
    <location>
        <begin position="85"/>
        <end position="153"/>
    </location>
</feature>
<dbReference type="Proteomes" id="UP000295765">
    <property type="component" value="Unassembled WGS sequence"/>
</dbReference>
<evidence type="ECO:0000259" key="8">
    <source>
        <dbReference type="PROSITE" id="PS50106"/>
    </source>
</evidence>
<dbReference type="GO" id="GO:0006508">
    <property type="term" value="P:proteolysis"/>
    <property type="evidence" value="ECO:0007669"/>
    <property type="project" value="UniProtKB-KW"/>
</dbReference>
<dbReference type="InterPro" id="IPR055210">
    <property type="entry name" value="CtpA/B_N"/>
</dbReference>
<dbReference type="SUPFAM" id="SSF50156">
    <property type="entry name" value="PDZ domain-like"/>
    <property type="match status" value="1"/>
</dbReference>
<dbReference type="InterPro" id="IPR004447">
    <property type="entry name" value="Peptidase_S41A"/>
</dbReference>
<dbReference type="GO" id="GO:0007165">
    <property type="term" value="P:signal transduction"/>
    <property type="evidence" value="ECO:0007669"/>
    <property type="project" value="TreeGrafter"/>
</dbReference>
<evidence type="ECO:0000313" key="10">
    <source>
        <dbReference type="Proteomes" id="UP000295765"/>
    </source>
</evidence>
<evidence type="ECO:0000313" key="9">
    <source>
        <dbReference type="EMBL" id="TCO82762.1"/>
    </source>
</evidence>
<evidence type="ECO:0000256" key="2">
    <source>
        <dbReference type="ARBA" id="ARBA00022670"/>
    </source>
</evidence>
<dbReference type="InterPro" id="IPR036034">
    <property type="entry name" value="PDZ_sf"/>
</dbReference>
<gene>
    <name evidence="9" type="ORF">EV699_104154</name>
</gene>
<dbReference type="Gene3D" id="3.90.226.10">
    <property type="entry name" value="2-enoyl-CoA Hydratase, Chain A, domain 1"/>
    <property type="match status" value="1"/>
</dbReference>
<dbReference type="GO" id="GO:0030288">
    <property type="term" value="C:outer membrane-bounded periplasmic space"/>
    <property type="evidence" value="ECO:0007669"/>
    <property type="project" value="TreeGrafter"/>
</dbReference>
<evidence type="ECO:0000256" key="6">
    <source>
        <dbReference type="SAM" id="MobiDB-lite"/>
    </source>
</evidence>
<evidence type="ECO:0000256" key="3">
    <source>
        <dbReference type="ARBA" id="ARBA00022801"/>
    </source>
</evidence>
<dbReference type="InterPro" id="IPR001478">
    <property type="entry name" value="PDZ"/>
</dbReference>
<dbReference type="NCBIfam" id="TIGR00225">
    <property type="entry name" value="prc"/>
    <property type="match status" value="1"/>
</dbReference>
<proteinExistence type="inferred from homology"/>
<keyword evidence="4 5" id="KW-0720">Serine protease</keyword>
<reference evidence="9 10" key="1">
    <citation type="submission" date="2019-03" db="EMBL/GenBank/DDBJ databases">
        <title>Genomic Encyclopedia of Type Strains, Phase IV (KMG-IV): sequencing the most valuable type-strain genomes for metagenomic binning, comparative biology and taxonomic classification.</title>
        <authorList>
            <person name="Goeker M."/>
        </authorList>
    </citation>
    <scope>NUCLEOTIDE SEQUENCE [LARGE SCALE GENOMIC DNA]</scope>
    <source>
        <strain evidence="9 10">DSM 25287</strain>
    </source>
</reference>
<dbReference type="InterPro" id="IPR005151">
    <property type="entry name" value="Tail-specific_protease"/>
</dbReference>
<dbReference type="CDD" id="cd06782">
    <property type="entry name" value="cpPDZ_CPP-like"/>
    <property type="match status" value="1"/>
</dbReference>
<accession>A0A4R2LDS6</accession>
<dbReference type="Pfam" id="PF22694">
    <property type="entry name" value="CtpB_N-like"/>
    <property type="match status" value="1"/>
</dbReference>
<organism evidence="9 10">
    <name type="scientific">Plasticicumulans lactativorans</name>
    <dbReference type="NCBI Taxonomy" id="1133106"/>
    <lineage>
        <taxon>Bacteria</taxon>
        <taxon>Pseudomonadati</taxon>
        <taxon>Pseudomonadota</taxon>
        <taxon>Gammaproteobacteria</taxon>
        <taxon>Candidatus Competibacteraceae</taxon>
        <taxon>Plasticicumulans</taxon>
    </lineage>
</organism>
<dbReference type="PANTHER" id="PTHR32060">
    <property type="entry name" value="TAIL-SPECIFIC PROTEASE"/>
    <property type="match status" value="1"/>
</dbReference>